<dbReference type="Pfam" id="PF14352">
    <property type="entry name" value="DUF4402"/>
    <property type="match status" value="1"/>
</dbReference>
<evidence type="ECO:0000313" key="2">
    <source>
        <dbReference type="EMBL" id="RJF93745.1"/>
    </source>
</evidence>
<dbReference type="EMBL" id="QYUM01000002">
    <property type="protein sequence ID" value="RJF93745.1"/>
    <property type="molecule type" value="Genomic_DNA"/>
</dbReference>
<evidence type="ECO:0000313" key="3">
    <source>
        <dbReference type="Proteomes" id="UP000286100"/>
    </source>
</evidence>
<dbReference type="Proteomes" id="UP000286100">
    <property type="component" value="Unassembled WGS sequence"/>
</dbReference>
<gene>
    <name evidence="2" type="ORF">D3876_05475</name>
</gene>
<protein>
    <submittedName>
        <fullName evidence="2">DUF4402 domain-containing protein</fullName>
    </submittedName>
</protein>
<dbReference type="OrthoDB" id="7584645at2"/>
<keyword evidence="3" id="KW-1185">Reference proteome</keyword>
<comment type="caution">
    <text evidence="2">The sequence shown here is derived from an EMBL/GenBank/DDBJ whole genome shotgun (WGS) entry which is preliminary data.</text>
</comment>
<accession>A0A418WR68</accession>
<evidence type="ECO:0000256" key="1">
    <source>
        <dbReference type="SAM" id="SignalP"/>
    </source>
</evidence>
<dbReference type="InterPro" id="IPR025514">
    <property type="entry name" value="DUF4402"/>
</dbReference>
<dbReference type="AlphaFoldDB" id="A0A418WR68"/>
<name>A0A418WR68_9SPHN</name>
<feature type="chain" id="PRO_5019224486" evidence="1">
    <location>
        <begin position="33"/>
        <end position="170"/>
    </location>
</feature>
<organism evidence="2 3">
    <name type="scientific">Sphingomonas cavernae</name>
    <dbReference type="NCBI Taxonomy" id="2320861"/>
    <lineage>
        <taxon>Bacteria</taxon>
        <taxon>Pseudomonadati</taxon>
        <taxon>Pseudomonadota</taxon>
        <taxon>Alphaproteobacteria</taxon>
        <taxon>Sphingomonadales</taxon>
        <taxon>Sphingomonadaceae</taxon>
        <taxon>Sphingomonas</taxon>
    </lineage>
</organism>
<reference evidence="2 3" key="1">
    <citation type="submission" date="2018-09" db="EMBL/GenBank/DDBJ databases">
        <authorList>
            <person name="Zhu H."/>
        </authorList>
    </citation>
    <scope>NUCLEOTIDE SEQUENCE [LARGE SCALE GENOMIC DNA]</scope>
    <source>
        <strain evidence="2 3">K2R01-6</strain>
    </source>
</reference>
<sequence>MGTRHMKIQLAKAALCGSMLIAASFGANSAHAATANADAKARIITQVSVAKVAGQDLDFGAIVPGASSGTVTIASTGVRTCAAALTCSGTTSAAGFSISGASGETVLISSAPSVTLTGGAGSMTATLSPSISTLVLDGTDGFTVGGVLTVPSSVAAGSYSGQFNVTVNYQ</sequence>
<feature type="signal peptide" evidence="1">
    <location>
        <begin position="1"/>
        <end position="32"/>
    </location>
</feature>
<proteinExistence type="predicted"/>
<keyword evidence="1" id="KW-0732">Signal</keyword>